<reference evidence="1" key="1">
    <citation type="submission" date="2022-09" db="EMBL/GenBank/DDBJ databases">
        <title>Complete Genomes of Fervidibacillus albus and Fervidibacillus halotolerans isolated from tidal flat sediments.</title>
        <authorList>
            <person name="Kwon K.K."/>
            <person name="Yang S.-H."/>
            <person name="Park M.J."/>
            <person name="Oh H.-M."/>
        </authorList>
    </citation>
    <scope>NUCLEOTIDE SEQUENCE</scope>
    <source>
        <strain evidence="1">MEBiC13591</strain>
    </source>
</reference>
<accession>A0A9E8LW00</accession>
<sequence>MNGYRPNEWLEPGLFPHPMGYLPIVPNVSPNFYGTNHPPYFSHSTMDVKSMLENPLHPIYTNPPHVYPNPPQMPPAGNTFGENPIVQAFKTENGSFDFQKMINTANQLLGTLQQTSSLLKGIGQFFKG</sequence>
<dbReference type="AlphaFoldDB" id="A0A9E8LW00"/>
<name>A0A9E8LW00_9BACI</name>
<dbReference type="Pfam" id="PF14179">
    <property type="entry name" value="YppG"/>
    <property type="match status" value="1"/>
</dbReference>
<dbReference type="Proteomes" id="UP001164718">
    <property type="component" value="Chromosome"/>
</dbReference>
<protein>
    <submittedName>
        <fullName evidence="1">YppG family protein</fullName>
    </submittedName>
</protein>
<dbReference type="RefSeq" id="WP_275418389.1">
    <property type="nucleotide sequence ID" value="NZ_CP106878.1"/>
</dbReference>
<organism evidence="1 2">
    <name type="scientific">Fervidibacillus albus</name>
    <dbReference type="NCBI Taxonomy" id="2980026"/>
    <lineage>
        <taxon>Bacteria</taxon>
        <taxon>Bacillati</taxon>
        <taxon>Bacillota</taxon>
        <taxon>Bacilli</taxon>
        <taxon>Bacillales</taxon>
        <taxon>Bacillaceae</taxon>
        <taxon>Fervidibacillus</taxon>
    </lineage>
</organism>
<evidence type="ECO:0000313" key="1">
    <source>
        <dbReference type="EMBL" id="WAA10594.1"/>
    </source>
</evidence>
<dbReference type="EMBL" id="CP106878">
    <property type="protein sequence ID" value="WAA10594.1"/>
    <property type="molecule type" value="Genomic_DNA"/>
</dbReference>
<keyword evidence="2" id="KW-1185">Reference proteome</keyword>
<dbReference type="KEGG" id="faf:OE104_04545"/>
<evidence type="ECO:0000313" key="2">
    <source>
        <dbReference type="Proteomes" id="UP001164718"/>
    </source>
</evidence>
<dbReference type="InterPro" id="IPR025555">
    <property type="entry name" value="YppG"/>
</dbReference>
<proteinExistence type="predicted"/>
<gene>
    <name evidence="1" type="ORF">OE104_04545</name>
</gene>